<dbReference type="SUPFAM" id="SSF52540">
    <property type="entry name" value="P-loop containing nucleoside triphosphate hydrolases"/>
    <property type="match status" value="1"/>
</dbReference>
<comment type="caution">
    <text evidence="2">The sequence shown here is derived from an EMBL/GenBank/DDBJ whole genome shotgun (WGS) entry which is preliminary data.</text>
</comment>
<evidence type="ECO:0000313" key="3">
    <source>
        <dbReference type="Proteomes" id="UP001186944"/>
    </source>
</evidence>
<keyword evidence="3" id="KW-1185">Reference proteome</keyword>
<dbReference type="EMBL" id="VSWD01000001">
    <property type="protein sequence ID" value="KAK3108797.1"/>
    <property type="molecule type" value="Genomic_DNA"/>
</dbReference>
<reference evidence="2" key="1">
    <citation type="submission" date="2019-08" db="EMBL/GenBank/DDBJ databases">
        <title>The improved chromosome-level genome for the pearl oyster Pinctada fucata martensii using PacBio sequencing and Hi-C.</title>
        <authorList>
            <person name="Zheng Z."/>
        </authorList>
    </citation>
    <scope>NUCLEOTIDE SEQUENCE</scope>
    <source>
        <strain evidence="2">ZZ-2019</strain>
        <tissue evidence="2">Adductor muscle</tissue>
    </source>
</reference>
<dbReference type="Gene3D" id="3.40.50.300">
    <property type="entry name" value="P-loop containing nucleotide triphosphate hydrolases"/>
    <property type="match status" value="1"/>
</dbReference>
<protein>
    <recommendedName>
        <fullName evidence="1">Novel STAND NTPase 3 domain-containing protein</fullName>
    </recommendedName>
</protein>
<gene>
    <name evidence="2" type="ORF">FSP39_015961</name>
</gene>
<proteinExistence type="predicted"/>
<accession>A0AA88YN85</accession>
<name>A0AA88YN85_PINIB</name>
<dbReference type="InterPro" id="IPR027417">
    <property type="entry name" value="P-loop_NTPase"/>
</dbReference>
<organism evidence="2 3">
    <name type="scientific">Pinctada imbricata</name>
    <name type="common">Atlantic pearl-oyster</name>
    <name type="synonym">Pinctada martensii</name>
    <dbReference type="NCBI Taxonomy" id="66713"/>
    <lineage>
        <taxon>Eukaryota</taxon>
        <taxon>Metazoa</taxon>
        <taxon>Spiralia</taxon>
        <taxon>Lophotrochozoa</taxon>
        <taxon>Mollusca</taxon>
        <taxon>Bivalvia</taxon>
        <taxon>Autobranchia</taxon>
        <taxon>Pteriomorphia</taxon>
        <taxon>Pterioida</taxon>
        <taxon>Pterioidea</taxon>
        <taxon>Pteriidae</taxon>
        <taxon>Pinctada</taxon>
    </lineage>
</organism>
<dbReference type="Proteomes" id="UP001186944">
    <property type="component" value="Unassembled WGS sequence"/>
</dbReference>
<sequence>MLKTIKEHLQRQANVFIIGRPGSGKTTLAWTVCKQMHGESFKGQKWYVKASTSVTRLPDDKAMTLILLLDGQFENAWTTDKMVEKVLDELKYLRDNLPSKKVLTIATLSKEAYGRISKYSCIEKLQTMEIINLDGKRNTLTTAEMTNVLETHNIFVKNVREANESNVLSQKQLQGMYDCLNNHEKKAIKSPKIGFPLIASLMSLNSPFIGNINFVKEPLKLICESIKRLRESSDPIDKNKYCTIVYASWKWGYVDTDNVDQDLLTKIGEHHGHPGAEIDPEFYVLRKRTATIYEFLHESLLRAIFAAYGTHYMGFVIEHCPLLVLLEYSVSQREKYISDAEKVFFLTIGGIVYEEDLVRRIRDGNVDIRHHRIWEQNGFQELYKKIYAEGDVSNKYINMESL</sequence>
<dbReference type="AlphaFoldDB" id="A0AA88YN85"/>
<dbReference type="Pfam" id="PF20720">
    <property type="entry name" value="nSTAND3"/>
    <property type="match status" value="1"/>
</dbReference>
<dbReference type="InterPro" id="IPR049050">
    <property type="entry name" value="nSTAND3"/>
</dbReference>
<evidence type="ECO:0000313" key="2">
    <source>
        <dbReference type="EMBL" id="KAK3108797.1"/>
    </source>
</evidence>
<feature type="domain" description="Novel STAND NTPase 3" evidence="1">
    <location>
        <begin position="3"/>
        <end position="152"/>
    </location>
</feature>
<evidence type="ECO:0000259" key="1">
    <source>
        <dbReference type="Pfam" id="PF20720"/>
    </source>
</evidence>